<dbReference type="InterPro" id="IPR001296">
    <property type="entry name" value="Glyco_trans_1"/>
</dbReference>
<dbReference type="SUPFAM" id="SSF53756">
    <property type="entry name" value="UDP-Glycosyltransferase/glycogen phosphorylase"/>
    <property type="match status" value="1"/>
</dbReference>
<dbReference type="GO" id="GO:0016757">
    <property type="term" value="F:glycosyltransferase activity"/>
    <property type="evidence" value="ECO:0007669"/>
    <property type="project" value="InterPro"/>
</dbReference>
<evidence type="ECO:0000313" key="2">
    <source>
        <dbReference type="EMBL" id="SDB97021.1"/>
    </source>
</evidence>
<protein>
    <submittedName>
        <fullName evidence="2">Glycosyltransferase involved in cell wall bisynthesis</fullName>
    </submittedName>
</protein>
<evidence type="ECO:0000313" key="3">
    <source>
        <dbReference type="Proteomes" id="UP000199411"/>
    </source>
</evidence>
<dbReference type="Gene3D" id="3.40.50.2000">
    <property type="entry name" value="Glycogen Phosphorylase B"/>
    <property type="match status" value="2"/>
</dbReference>
<dbReference type="EMBL" id="FMYU01000001">
    <property type="protein sequence ID" value="SDB97021.1"/>
    <property type="molecule type" value="Genomic_DNA"/>
</dbReference>
<feature type="domain" description="Glycosyl transferase family 1" evidence="1">
    <location>
        <begin position="163"/>
        <end position="305"/>
    </location>
</feature>
<sequence length="346" mass="39417">MNIAIILDEPWNSSLTFLGKTFLEILSKSHFVSLICQKDSYIDKSVKSDKYYVQNLRTKNPIVFFKNLNQMRIHLNQIKPHIVITIRGDATFQACLLKNHFNFKLIRIFGENRKPSLNRHCIDYVFLSTKRYENIVKIPHSIINGVVDTKKFTFKKEGALRVRKEFGIDNSDFVFGFIGRTSKVKGIFMLCQAFAKLEFSAKLFMLVYETEIKISEILEIIKQLNIENRVIIESKLRDDVEDIISAFDVGVVSSIDSEAIARTTLEFLACAKPCVVTNVGCLSEVVDDSCGIICKPNVSSLHQALTCIHDKDLSLMGTFALKKAQKYSIESLSDLINDTFSNIFKK</sequence>
<evidence type="ECO:0000259" key="1">
    <source>
        <dbReference type="Pfam" id="PF00534"/>
    </source>
</evidence>
<gene>
    <name evidence="2" type="ORF">SAMN05660835_00093</name>
</gene>
<dbReference type="OrthoDB" id="9804196at2"/>
<keyword evidence="2" id="KW-0808">Transferase</keyword>
<dbReference type="RefSeq" id="WP_092127386.1">
    <property type="nucleotide sequence ID" value="NZ_FMYU01000001.1"/>
</dbReference>
<dbReference type="Proteomes" id="UP000199411">
    <property type="component" value="Unassembled WGS sequence"/>
</dbReference>
<organism evidence="2 3">
    <name type="scientific">Desulfurella multipotens</name>
    <dbReference type="NCBI Taxonomy" id="79269"/>
    <lineage>
        <taxon>Bacteria</taxon>
        <taxon>Pseudomonadati</taxon>
        <taxon>Campylobacterota</taxon>
        <taxon>Desulfurellia</taxon>
        <taxon>Desulfurellales</taxon>
        <taxon>Desulfurellaceae</taxon>
        <taxon>Desulfurella</taxon>
    </lineage>
</organism>
<dbReference type="AlphaFoldDB" id="A0A1G6HS26"/>
<reference evidence="3" key="1">
    <citation type="submission" date="2016-10" db="EMBL/GenBank/DDBJ databases">
        <authorList>
            <person name="Varghese N."/>
            <person name="Submissions S."/>
        </authorList>
    </citation>
    <scope>NUCLEOTIDE SEQUENCE [LARGE SCALE GENOMIC DNA]</scope>
    <source>
        <strain evidence="3">DSM 8415</strain>
    </source>
</reference>
<dbReference type="PANTHER" id="PTHR12526">
    <property type="entry name" value="GLYCOSYLTRANSFERASE"/>
    <property type="match status" value="1"/>
</dbReference>
<accession>A0A1G6HS26</accession>
<keyword evidence="3" id="KW-1185">Reference proteome</keyword>
<dbReference type="Pfam" id="PF00534">
    <property type="entry name" value="Glycos_transf_1"/>
    <property type="match status" value="1"/>
</dbReference>
<dbReference type="CDD" id="cd03801">
    <property type="entry name" value="GT4_PimA-like"/>
    <property type="match status" value="1"/>
</dbReference>
<proteinExistence type="predicted"/>
<name>A0A1G6HS26_9BACT</name>